<dbReference type="Pfam" id="PF00078">
    <property type="entry name" value="RVT_1"/>
    <property type="match status" value="1"/>
</dbReference>
<feature type="region of interest" description="Disordered" evidence="1">
    <location>
        <begin position="754"/>
        <end position="788"/>
    </location>
</feature>
<accession>A0A391NJU7</accession>
<feature type="compositionally biased region" description="Acidic residues" evidence="1">
    <location>
        <begin position="758"/>
        <end position="774"/>
    </location>
</feature>
<dbReference type="Proteomes" id="UP000265618">
    <property type="component" value="Unassembled WGS sequence"/>
</dbReference>
<evidence type="ECO:0000259" key="2">
    <source>
        <dbReference type="PROSITE" id="PS50878"/>
    </source>
</evidence>
<dbReference type="OrthoDB" id="410104at2759"/>
<protein>
    <recommendedName>
        <fullName evidence="2">Reverse transcriptase domain-containing protein</fullName>
    </recommendedName>
</protein>
<reference evidence="3 4" key="1">
    <citation type="journal article" date="2018" name="PLoS ONE">
        <title>The draft genome of Kipferlia bialata reveals reductive genome evolution in fornicate parasites.</title>
        <authorList>
            <person name="Tanifuji G."/>
            <person name="Takabayashi S."/>
            <person name="Kume K."/>
            <person name="Takagi M."/>
            <person name="Nakayama T."/>
            <person name="Kamikawa R."/>
            <person name="Inagaki Y."/>
            <person name="Hashimoto T."/>
        </authorList>
    </citation>
    <scope>NUCLEOTIDE SEQUENCE [LARGE SCALE GENOMIC DNA]</scope>
    <source>
        <strain evidence="3">NY0173</strain>
    </source>
</reference>
<dbReference type="AlphaFoldDB" id="A0A391NJU7"/>
<keyword evidence="4" id="KW-1185">Reference proteome</keyword>
<dbReference type="InterPro" id="IPR043502">
    <property type="entry name" value="DNA/RNA_pol_sf"/>
</dbReference>
<feature type="compositionally biased region" description="Basic and acidic residues" evidence="1">
    <location>
        <begin position="924"/>
        <end position="936"/>
    </location>
</feature>
<dbReference type="PROSITE" id="PS50878">
    <property type="entry name" value="RT_POL"/>
    <property type="match status" value="1"/>
</dbReference>
<evidence type="ECO:0000313" key="3">
    <source>
        <dbReference type="EMBL" id="GCA62367.1"/>
    </source>
</evidence>
<dbReference type="InterPro" id="IPR000477">
    <property type="entry name" value="RT_dom"/>
</dbReference>
<dbReference type="EMBL" id="BDIP01000554">
    <property type="protein sequence ID" value="GCA62367.1"/>
    <property type="molecule type" value="Genomic_DNA"/>
</dbReference>
<feature type="region of interest" description="Disordered" evidence="1">
    <location>
        <begin position="1"/>
        <end position="110"/>
    </location>
</feature>
<feature type="compositionally biased region" description="Polar residues" evidence="1">
    <location>
        <begin position="1"/>
        <end position="24"/>
    </location>
</feature>
<dbReference type="SUPFAM" id="SSF56672">
    <property type="entry name" value="DNA/RNA polymerases"/>
    <property type="match status" value="1"/>
</dbReference>
<name>A0A391NJU7_9EUKA</name>
<organism evidence="3 4">
    <name type="scientific">Kipferlia bialata</name>
    <dbReference type="NCBI Taxonomy" id="797122"/>
    <lineage>
        <taxon>Eukaryota</taxon>
        <taxon>Metamonada</taxon>
        <taxon>Carpediemonas-like organisms</taxon>
        <taxon>Kipferlia</taxon>
    </lineage>
</organism>
<feature type="compositionally biased region" description="Low complexity" evidence="1">
    <location>
        <begin position="70"/>
        <end position="97"/>
    </location>
</feature>
<evidence type="ECO:0000313" key="4">
    <source>
        <dbReference type="Proteomes" id="UP000265618"/>
    </source>
</evidence>
<feature type="compositionally biased region" description="Polar residues" evidence="1">
    <location>
        <begin position="847"/>
        <end position="877"/>
    </location>
</feature>
<dbReference type="PANTHER" id="PTHR19446">
    <property type="entry name" value="REVERSE TRANSCRIPTASES"/>
    <property type="match status" value="1"/>
</dbReference>
<sequence>MTSLQTQQGNSSTPITSVRPSETQASAPPSPNASGSPPQTQEGDTTPSDAPTLPTQTQVDAATTSETVVDTPSSGTPDTTTQQQDDTSISDTSATTPTDRDMPPTVGSERIPDFLHEKVIRAIIEVLSKRCTLEDVILAPGKALAEDPKKHKPSKKGPVEIEKRLRKECRLQVESGTMGTVDRLLEPKIEADGFDEAVARLAVEILFVSPPPGDGWSYQLRECLKRPVKKPYRLTTEALYDSIKTLPKRKEGGPSRVGSDCVRWLTQAAYHNQLHNLAVAMTEYLQSPTGSPAAQRLVLLRKNYTSPDDPNGYRPIACAETLYKCLDRAILNEVSDHIKSQLSPMQHGFRCKDAGAKCFLKVQFPAAIAESEGVPLALLKVDVRKAFQSISPQAVVNGWSNLPPHIIEALTLMAARRTVWYEGQEVNTECGITQGMPSSSATFCLAIDEALRQCADDMDPLEIAGIIFDALIAYCDDVAALVRTMAEAEKVLDLLTGLFKELNLDINAVKTELIRLTTHFPTEGGDILTPVDSGIVMGIPVGVDMTQALEMVSKKAEEAQARVEAAFNALPRHHALYYSRVSALTRVSHIQRAAGLNPPKKVSEDILKFIQGKLGLEDRPKEVIAQRTGENGLGCGSIYMYEEQTQMSTLLSTIRKERKLSKAMGMVIGQAARQELPLTTATHLARSLSTLILMTPHSEEGDDESVPPAFDSMAEQLRNMGYAEDEVMEIVEGTREMRQQEEREPDIGALTEAATAESEGEVEIDAEERGEEDETRQGSNPFASLFRPLTPQQREYACETEDTEESEAETLRLMEADPLPTPDSQDIVGRLDQTERDNIGVCDDIDNTIQNTPHMVSSQTSTTDASPTPQPESQEGVNESEAVAESITIPDFLRRRQAEQAAAIAEQEAEREEAGTQSDQSYRTQDEETGGDREATLLDVNSNTIINKYATERWRRTYVATAKVSARVSKSRRLKADVMAAMGIRKGETPRFLSDRVKREFLEATTAGSMPYNATSAFLNARPTTTVALSNGPFLRLIKDRYAVTDMGSFFELECPLCKMKLDR</sequence>
<comment type="caution">
    <text evidence="3">The sequence shown here is derived from an EMBL/GenBank/DDBJ whole genome shotgun (WGS) entry which is preliminary data.</text>
</comment>
<feature type="domain" description="Reverse transcriptase" evidence="2">
    <location>
        <begin position="281"/>
        <end position="527"/>
    </location>
</feature>
<feature type="non-terminal residue" evidence="3">
    <location>
        <position position="1064"/>
    </location>
</feature>
<gene>
    <name evidence="3" type="ORF">KIPB_003053</name>
</gene>
<evidence type="ECO:0000256" key="1">
    <source>
        <dbReference type="SAM" id="MobiDB-lite"/>
    </source>
</evidence>
<feature type="compositionally biased region" description="Polar residues" evidence="1">
    <location>
        <begin position="39"/>
        <end position="68"/>
    </location>
</feature>
<proteinExistence type="predicted"/>
<feature type="region of interest" description="Disordered" evidence="1">
    <location>
        <begin position="847"/>
        <end position="936"/>
    </location>
</feature>